<gene>
    <name evidence="10" type="ORF">CWI84_08105</name>
</gene>
<dbReference type="GO" id="GO:0009306">
    <property type="term" value="P:protein secretion"/>
    <property type="evidence" value="ECO:0007669"/>
    <property type="project" value="InterPro"/>
</dbReference>
<reference evidence="10 11" key="1">
    <citation type="journal article" date="2011" name="Front. Microbiol.">
        <title>Genomic signatures of strain selection and enhancement in Bacillus atrophaeus var. globigii, a historical biowarfare simulant.</title>
        <authorList>
            <person name="Gibbons H.S."/>
            <person name="Broomall S.M."/>
            <person name="McNew L.A."/>
            <person name="Daligault H."/>
            <person name="Chapman C."/>
            <person name="Bruce D."/>
            <person name="Karavis M."/>
            <person name="Krepps M."/>
            <person name="McGregor P.A."/>
            <person name="Hong C."/>
            <person name="Park K.H."/>
            <person name="Akmal A."/>
            <person name="Feldman A."/>
            <person name="Lin J.S."/>
            <person name="Chang W.E."/>
            <person name="Higgs B.W."/>
            <person name="Demirev P."/>
            <person name="Lindquist J."/>
            <person name="Liem A."/>
            <person name="Fochler E."/>
            <person name="Read T.D."/>
            <person name="Tapia R."/>
            <person name="Johnson S."/>
            <person name="Bishop-Lilly K.A."/>
            <person name="Detter C."/>
            <person name="Han C."/>
            <person name="Sozhamannan S."/>
            <person name="Rosenzweig C.N."/>
            <person name="Skowronski E.W."/>
        </authorList>
    </citation>
    <scope>NUCLEOTIDE SEQUENCE [LARGE SCALE GENOMIC DNA]</scope>
    <source>
        <strain evidence="10 11">CC-PW-9</strain>
    </source>
</reference>
<evidence type="ECO:0000259" key="9">
    <source>
        <dbReference type="Pfam" id="PF03958"/>
    </source>
</evidence>
<accession>A0A432ZPT7</accession>
<keyword evidence="3 7" id="KW-0813">Transport</keyword>
<dbReference type="AlphaFoldDB" id="A0A432ZPT7"/>
<evidence type="ECO:0000256" key="2">
    <source>
        <dbReference type="ARBA" id="ARBA00006304"/>
    </source>
</evidence>
<dbReference type="InterPro" id="IPR005644">
    <property type="entry name" value="NolW-like"/>
</dbReference>
<dbReference type="PANTHER" id="PTHR30604:SF1">
    <property type="entry name" value="DNA UTILIZATION PROTEIN HOFQ"/>
    <property type="match status" value="1"/>
</dbReference>
<dbReference type="Pfam" id="PF00263">
    <property type="entry name" value="Secretin"/>
    <property type="match status" value="1"/>
</dbReference>
<dbReference type="InterPro" id="IPR051808">
    <property type="entry name" value="Type_IV_pilus_biogenesis"/>
</dbReference>
<dbReference type="Proteomes" id="UP000287996">
    <property type="component" value="Unassembled WGS sequence"/>
</dbReference>
<proteinExistence type="inferred from homology"/>
<dbReference type="InterPro" id="IPR004846">
    <property type="entry name" value="T2SS/T3SS_dom"/>
</dbReference>
<dbReference type="InterPro" id="IPR013355">
    <property type="entry name" value="Pilus_4_PilQ"/>
</dbReference>
<evidence type="ECO:0000256" key="3">
    <source>
        <dbReference type="ARBA" id="ARBA00022448"/>
    </source>
</evidence>
<dbReference type="NCBIfam" id="TIGR02515">
    <property type="entry name" value="IV_pilus_PilQ"/>
    <property type="match status" value="1"/>
</dbReference>
<comment type="similarity">
    <text evidence="2">Belongs to the bacterial secretin family. PilQ subfamily.</text>
</comment>
<evidence type="ECO:0000256" key="1">
    <source>
        <dbReference type="ARBA" id="ARBA00004442"/>
    </source>
</evidence>
<keyword evidence="6" id="KW-0998">Cell outer membrane</keyword>
<dbReference type="PROSITE" id="PS00875">
    <property type="entry name" value="T2SP_D"/>
    <property type="match status" value="1"/>
</dbReference>
<name>A0A432ZPT7_9GAMM</name>
<dbReference type="PROSITE" id="PS51257">
    <property type="entry name" value="PROKAR_LIPOPROTEIN"/>
    <property type="match status" value="1"/>
</dbReference>
<evidence type="ECO:0000313" key="10">
    <source>
        <dbReference type="EMBL" id="RUO79914.1"/>
    </source>
</evidence>
<protein>
    <submittedName>
        <fullName evidence="10">Type IV pilus secretin PilQ</fullName>
    </submittedName>
</protein>
<dbReference type="InterPro" id="IPR001775">
    <property type="entry name" value="GspD/PilQ"/>
</dbReference>
<evidence type="ECO:0000259" key="8">
    <source>
        <dbReference type="Pfam" id="PF00263"/>
    </source>
</evidence>
<dbReference type="EMBL" id="PIQH01000007">
    <property type="protein sequence ID" value="RUO79914.1"/>
    <property type="molecule type" value="Genomic_DNA"/>
</dbReference>
<evidence type="ECO:0000256" key="6">
    <source>
        <dbReference type="ARBA" id="ARBA00023237"/>
    </source>
</evidence>
<comment type="caution">
    <text evidence="10">The sequence shown here is derived from an EMBL/GenBank/DDBJ whole genome shotgun (WGS) entry which is preliminary data.</text>
</comment>
<feature type="domain" description="NolW-like" evidence="9">
    <location>
        <begin position="130"/>
        <end position="194"/>
    </location>
</feature>
<keyword evidence="5" id="KW-0472">Membrane</keyword>
<dbReference type="InterPro" id="IPR038591">
    <property type="entry name" value="NolW-like_sf"/>
</dbReference>
<dbReference type="InterPro" id="IPR004845">
    <property type="entry name" value="T2SS_GspD_CS"/>
</dbReference>
<keyword evidence="11" id="KW-1185">Reference proteome</keyword>
<dbReference type="PRINTS" id="PR00811">
    <property type="entry name" value="BCTERIALGSPD"/>
</dbReference>
<evidence type="ECO:0000313" key="11">
    <source>
        <dbReference type="Proteomes" id="UP000287996"/>
    </source>
</evidence>
<evidence type="ECO:0000256" key="5">
    <source>
        <dbReference type="ARBA" id="ARBA00023136"/>
    </source>
</evidence>
<comment type="subcellular location">
    <subcellularLocation>
        <location evidence="1 7">Cell outer membrane</location>
    </subcellularLocation>
</comment>
<dbReference type="Gene3D" id="3.30.1370.130">
    <property type="match status" value="1"/>
</dbReference>
<dbReference type="PANTHER" id="PTHR30604">
    <property type="entry name" value="PROTEIN TRANSPORT PROTEIN HOFQ"/>
    <property type="match status" value="1"/>
</dbReference>
<dbReference type="OrthoDB" id="9775455at2"/>
<feature type="domain" description="Type II/III secretion system secretin-like" evidence="8">
    <location>
        <begin position="271"/>
        <end position="430"/>
    </location>
</feature>
<dbReference type="Gene3D" id="3.30.1370.120">
    <property type="match status" value="1"/>
</dbReference>
<organism evidence="10 11">
    <name type="scientific">Idiomarina tyrosinivorans</name>
    <dbReference type="NCBI Taxonomy" id="1445662"/>
    <lineage>
        <taxon>Bacteria</taxon>
        <taxon>Pseudomonadati</taxon>
        <taxon>Pseudomonadota</taxon>
        <taxon>Gammaproteobacteria</taxon>
        <taxon>Alteromonadales</taxon>
        <taxon>Idiomarinaceae</taxon>
        <taxon>Idiomarina</taxon>
    </lineage>
</organism>
<dbReference type="GO" id="GO:0009279">
    <property type="term" value="C:cell outer membrane"/>
    <property type="evidence" value="ECO:0007669"/>
    <property type="project" value="UniProtKB-SubCell"/>
</dbReference>
<dbReference type="Pfam" id="PF03958">
    <property type="entry name" value="Secretin_N"/>
    <property type="match status" value="1"/>
</dbReference>
<keyword evidence="4" id="KW-0732">Signal</keyword>
<sequence>MLEKIAQRCFVYAVAVIGCYSTSSHGAEPQAWLAQLSQQQQQHPVTLTVQEMPLQTLLQLLADDVGINVVVSEALQQRVQLRFNQVPWREAMRSLITTYQLDVRVNGSVYSITQGQPITQPGQARTMVSELLTINFANAAKLAELLASNEQKFLSADGAVSVDERTNTLILRDYPERLRTVKALLKSLDIPVKQVMIEARMVTLKSSASEELGVRWGLSPSGLQRTAAGGGLSYSRPQFEVNLPTVAAAGSLTMNIGKLHDNLLLDLELSALERENQAQIIASPKIFTANQQPAYIEQGSEIPYVESAASGATAVQFKKAVMGLKVTPQITPNDHVLLNLVMTQNTRGETVSTPTGPAVAIDTQEMGTQVLVKSGETIVLGGIFQRQALHDQDSVPLLSKLPLVGKLFSHQRTQADKRELLIFVTPTIVDEQAK</sequence>
<evidence type="ECO:0000256" key="4">
    <source>
        <dbReference type="ARBA" id="ARBA00022729"/>
    </source>
</evidence>
<evidence type="ECO:0000256" key="7">
    <source>
        <dbReference type="RuleBase" id="RU004004"/>
    </source>
</evidence>